<gene>
    <name evidence="3" type="ORF">JMJ35_004980</name>
</gene>
<dbReference type="InterPro" id="IPR013087">
    <property type="entry name" value="Znf_C2H2_type"/>
</dbReference>
<dbReference type="PROSITE" id="PS00028">
    <property type="entry name" value="ZINC_FINGER_C2H2_1"/>
    <property type="match status" value="2"/>
</dbReference>
<dbReference type="SMART" id="SM00355">
    <property type="entry name" value="ZnF_C2H2"/>
    <property type="match status" value="2"/>
</dbReference>
<name>A0AA39R445_9LECA</name>
<accession>A0AA39R445</accession>
<keyword evidence="4" id="KW-1185">Reference proteome</keyword>
<evidence type="ECO:0000256" key="1">
    <source>
        <dbReference type="SAM" id="MobiDB-lite"/>
    </source>
</evidence>
<evidence type="ECO:0000313" key="4">
    <source>
        <dbReference type="Proteomes" id="UP001166286"/>
    </source>
</evidence>
<dbReference type="AlphaFoldDB" id="A0AA39R445"/>
<feature type="compositionally biased region" description="Low complexity" evidence="1">
    <location>
        <begin position="9"/>
        <end position="34"/>
    </location>
</feature>
<reference evidence="3" key="1">
    <citation type="submission" date="2023-03" db="EMBL/GenBank/DDBJ databases">
        <title>Complete genome of Cladonia borealis.</title>
        <authorList>
            <person name="Park H."/>
        </authorList>
    </citation>
    <scope>NUCLEOTIDE SEQUENCE</scope>
    <source>
        <strain evidence="3">ANT050790</strain>
    </source>
</reference>
<dbReference type="InterPro" id="IPR039258">
    <property type="entry name" value="ZNF511"/>
</dbReference>
<feature type="domain" description="C2H2-type" evidence="2">
    <location>
        <begin position="80"/>
        <end position="101"/>
    </location>
</feature>
<protein>
    <recommendedName>
        <fullName evidence="2">C2H2-type domain-containing protein</fullName>
    </recommendedName>
</protein>
<dbReference type="EMBL" id="JAFEKC020000009">
    <property type="protein sequence ID" value="KAK0512963.1"/>
    <property type="molecule type" value="Genomic_DNA"/>
</dbReference>
<comment type="caution">
    <text evidence="3">The sequence shown here is derived from an EMBL/GenBank/DDBJ whole genome shotgun (WGS) entry which is preliminary data.</text>
</comment>
<dbReference type="PANTHER" id="PTHR21354:SF0">
    <property type="entry name" value="ZINC FINGER PROTEIN 511"/>
    <property type="match status" value="1"/>
</dbReference>
<feature type="region of interest" description="Disordered" evidence="1">
    <location>
        <begin position="165"/>
        <end position="233"/>
    </location>
</feature>
<sequence>MPKRSREGSSSSSSRSPTPDPSSPASIATPSHSSKYLHTSGDVTYKAVMKCSLPPHAEPLSFSTYEEFEIHYAKIHAHRCSDCRRNFPTEHFLELHIGENHDPLNEARIAKGEKTYRCFLEDCDKVCSTPQKRRMHLTDKHMFPKNYDFLVINSGIDKRNSMLRTRHRRTSSAASRAFHRGQHSKGVDAISENVASTSDPNGPSPKDIENAGNMVSTQPPSSDPDVDELVSTMSSLKFVPPSVRFGRGGRRGGLSRS</sequence>
<evidence type="ECO:0000313" key="3">
    <source>
        <dbReference type="EMBL" id="KAK0512963.1"/>
    </source>
</evidence>
<proteinExistence type="predicted"/>
<dbReference type="PANTHER" id="PTHR21354">
    <property type="entry name" value="ZINC FINGER PROTEIN 511"/>
    <property type="match status" value="1"/>
</dbReference>
<organism evidence="3 4">
    <name type="scientific">Cladonia borealis</name>
    <dbReference type="NCBI Taxonomy" id="184061"/>
    <lineage>
        <taxon>Eukaryota</taxon>
        <taxon>Fungi</taxon>
        <taxon>Dikarya</taxon>
        <taxon>Ascomycota</taxon>
        <taxon>Pezizomycotina</taxon>
        <taxon>Lecanoromycetes</taxon>
        <taxon>OSLEUM clade</taxon>
        <taxon>Lecanoromycetidae</taxon>
        <taxon>Lecanorales</taxon>
        <taxon>Lecanorineae</taxon>
        <taxon>Cladoniaceae</taxon>
        <taxon>Cladonia</taxon>
    </lineage>
</organism>
<evidence type="ECO:0000259" key="2">
    <source>
        <dbReference type="PROSITE" id="PS00028"/>
    </source>
</evidence>
<feature type="region of interest" description="Disordered" evidence="1">
    <location>
        <begin position="1"/>
        <end position="35"/>
    </location>
</feature>
<feature type="domain" description="C2H2-type" evidence="2">
    <location>
        <begin position="118"/>
        <end position="141"/>
    </location>
</feature>
<dbReference type="Proteomes" id="UP001166286">
    <property type="component" value="Unassembled WGS sequence"/>
</dbReference>